<dbReference type="Proteomes" id="UP000195569">
    <property type="component" value="Unassembled WGS sequence"/>
</dbReference>
<gene>
    <name evidence="2" type="ORF">BN2476_350254</name>
</gene>
<dbReference type="AlphaFoldDB" id="A0A1N7S8L4"/>
<organism evidence="2 3">
    <name type="scientific">Paraburkholderia piptadeniae</name>
    <dbReference type="NCBI Taxonomy" id="1701573"/>
    <lineage>
        <taxon>Bacteria</taxon>
        <taxon>Pseudomonadati</taxon>
        <taxon>Pseudomonadota</taxon>
        <taxon>Betaproteobacteria</taxon>
        <taxon>Burkholderiales</taxon>
        <taxon>Burkholderiaceae</taxon>
        <taxon>Paraburkholderia</taxon>
    </lineage>
</organism>
<proteinExistence type="predicted"/>
<feature type="compositionally biased region" description="Basic and acidic residues" evidence="1">
    <location>
        <begin position="155"/>
        <end position="166"/>
    </location>
</feature>
<dbReference type="EMBL" id="CYGY02000035">
    <property type="protein sequence ID" value="SIT43717.1"/>
    <property type="molecule type" value="Genomic_DNA"/>
</dbReference>
<feature type="compositionally biased region" description="Basic residues" evidence="1">
    <location>
        <begin position="111"/>
        <end position="123"/>
    </location>
</feature>
<sequence>MRAADVLRELGRPIAYYPFLAKYLGGVNAAVLFCQIFYWQDKATSEFGVHKSSAELESETGLSYEEQRSARAALRESGVLIETEKRIEHKIYFRVDDDALERLLASGPVAKKPRKARASKSKKPLPPTGKSPLPEMVKVHSGESEKSTSGSGESPSREMDKDESANRENPSPPTGQNLVRGAGEVHLVNVGVTTTETTAATRASADAVDNSAAAAADSKNIKPDTEGELTDLLIGLERERGKDLSIDRSRDRVHVLKWVADGVTVAQLRKAHESAVAARKRESDGRPTYVGFVATFVDQLLAADNAPQGGAVATDPAEWHLTEEGVIARAAELNVRPCKPDEDWHYYRVIVVKAAKDRRAAEFVLADATRFNSLDLYQFARRTFGDALMPVDDYAS</sequence>
<accession>A0A1N7S8L4</accession>
<feature type="region of interest" description="Disordered" evidence="1">
    <location>
        <begin position="109"/>
        <end position="182"/>
    </location>
</feature>
<protein>
    <submittedName>
        <fullName evidence="2">Uncharacterized protein</fullName>
    </submittedName>
</protein>
<feature type="compositionally biased region" description="Basic and acidic residues" evidence="1">
    <location>
        <begin position="137"/>
        <end position="146"/>
    </location>
</feature>
<name>A0A1N7S8L4_9BURK</name>
<evidence type="ECO:0000313" key="2">
    <source>
        <dbReference type="EMBL" id="SIT43717.1"/>
    </source>
</evidence>
<comment type="caution">
    <text evidence="2">The sequence shown here is derived from an EMBL/GenBank/DDBJ whole genome shotgun (WGS) entry which is preliminary data.</text>
</comment>
<evidence type="ECO:0000313" key="3">
    <source>
        <dbReference type="Proteomes" id="UP000195569"/>
    </source>
</evidence>
<evidence type="ECO:0000256" key="1">
    <source>
        <dbReference type="SAM" id="MobiDB-lite"/>
    </source>
</evidence>
<keyword evidence="3" id="KW-1185">Reference proteome</keyword>
<reference evidence="2" key="1">
    <citation type="submission" date="2016-12" db="EMBL/GenBank/DDBJ databases">
        <authorList>
            <person name="Moulin L."/>
        </authorList>
    </citation>
    <scope>NUCLEOTIDE SEQUENCE [LARGE SCALE GENOMIC DNA]</scope>
    <source>
        <strain evidence="2">STM 7183</strain>
    </source>
</reference>